<dbReference type="AlphaFoldDB" id="A0A9D4QNV2"/>
<dbReference type="Proteomes" id="UP000828390">
    <property type="component" value="Unassembled WGS sequence"/>
</dbReference>
<organism evidence="1 2">
    <name type="scientific">Dreissena polymorpha</name>
    <name type="common">Zebra mussel</name>
    <name type="synonym">Mytilus polymorpha</name>
    <dbReference type="NCBI Taxonomy" id="45954"/>
    <lineage>
        <taxon>Eukaryota</taxon>
        <taxon>Metazoa</taxon>
        <taxon>Spiralia</taxon>
        <taxon>Lophotrochozoa</taxon>
        <taxon>Mollusca</taxon>
        <taxon>Bivalvia</taxon>
        <taxon>Autobranchia</taxon>
        <taxon>Heteroconchia</taxon>
        <taxon>Euheterodonta</taxon>
        <taxon>Imparidentia</taxon>
        <taxon>Neoheterodontei</taxon>
        <taxon>Myida</taxon>
        <taxon>Dreissenoidea</taxon>
        <taxon>Dreissenidae</taxon>
        <taxon>Dreissena</taxon>
    </lineage>
</organism>
<protein>
    <submittedName>
        <fullName evidence="1">Uncharacterized protein</fullName>
    </submittedName>
</protein>
<accession>A0A9D4QNV2</accession>
<dbReference type="EMBL" id="JAIWYP010000004">
    <property type="protein sequence ID" value="KAH3836925.1"/>
    <property type="molecule type" value="Genomic_DNA"/>
</dbReference>
<reference evidence="1" key="1">
    <citation type="journal article" date="2019" name="bioRxiv">
        <title>The Genome of the Zebra Mussel, Dreissena polymorpha: A Resource for Invasive Species Research.</title>
        <authorList>
            <person name="McCartney M.A."/>
            <person name="Auch B."/>
            <person name="Kono T."/>
            <person name="Mallez S."/>
            <person name="Zhang Y."/>
            <person name="Obille A."/>
            <person name="Becker A."/>
            <person name="Abrahante J.E."/>
            <person name="Garbe J."/>
            <person name="Badalamenti J.P."/>
            <person name="Herman A."/>
            <person name="Mangelson H."/>
            <person name="Liachko I."/>
            <person name="Sullivan S."/>
            <person name="Sone E.D."/>
            <person name="Koren S."/>
            <person name="Silverstein K.A.T."/>
            <person name="Beckman K.B."/>
            <person name="Gohl D.M."/>
        </authorList>
    </citation>
    <scope>NUCLEOTIDE SEQUENCE</scope>
    <source>
        <strain evidence="1">Duluth1</strain>
        <tissue evidence="1">Whole animal</tissue>
    </source>
</reference>
<comment type="caution">
    <text evidence="1">The sequence shown here is derived from an EMBL/GenBank/DDBJ whole genome shotgun (WGS) entry which is preliminary data.</text>
</comment>
<sequence length="105" mass="12286">MGEPRLPRHVQRLLVPELPVNRLRQLGLYSPGLWRSRSLGSHVRPARPAALESCVYPELKLWYRRRQHLCERLQGAIRRLLQLVMLPLCEFNITTINHSGLNMLK</sequence>
<proteinExistence type="predicted"/>
<keyword evidence="2" id="KW-1185">Reference proteome</keyword>
<name>A0A9D4QNV2_DREPO</name>
<reference evidence="1" key="2">
    <citation type="submission" date="2020-11" db="EMBL/GenBank/DDBJ databases">
        <authorList>
            <person name="McCartney M.A."/>
            <person name="Auch B."/>
            <person name="Kono T."/>
            <person name="Mallez S."/>
            <person name="Becker A."/>
            <person name="Gohl D.M."/>
            <person name="Silverstein K.A.T."/>
            <person name="Koren S."/>
            <person name="Bechman K.B."/>
            <person name="Herman A."/>
            <person name="Abrahante J.E."/>
            <person name="Garbe J."/>
        </authorList>
    </citation>
    <scope>NUCLEOTIDE SEQUENCE</scope>
    <source>
        <strain evidence="1">Duluth1</strain>
        <tissue evidence="1">Whole animal</tissue>
    </source>
</reference>
<evidence type="ECO:0000313" key="2">
    <source>
        <dbReference type="Proteomes" id="UP000828390"/>
    </source>
</evidence>
<evidence type="ECO:0000313" key="1">
    <source>
        <dbReference type="EMBL" id="KAH3836925.1"/>
    </source>
</evidence>
<gene>
    <name evidence="1" type="ORF">DPMN_110301</name>
</gene>